<dbReference type="AlphaFoldDB" id="A0A1N7MVE5"/>
<name>A0A1N7MVE5_9FLAO</name>
<dbReference type="Proteomes" id="UP000185839">
    <property type="component" value="Unassembled WGS sequence"/>
</dbReference>
<dbReference type="OrthoDB" id="9838288at2"/>
<evidence type="ECO:0000313" key="2">
    <source>
        <dbReference type="Proteomes" id="UP000185839"/>
    </source>
</evidence>
<accession>A0A1N7MVE5</accession>
<keyword evidence="2" id="KW-1185">Reference proteome</keyword>
<dbReference type="EMBL" id="FTOI01000010">
    <property type="protein sequence ID" value="SIS90105.1"/>
    <property type="molecule type" value="Genomic_DNA"/>
</dbReference>
<dbReference type="STRING" id="713588.SAMN05421789_11073"/>
<dbReference type="RefSeq" id="WP_076387527.1">
    <property type="nucleotide sequence ID" value="NZ_FTOI01000010.1"/>
</dbReference>
<protein>
    <submittedName>
        <fullName evidence="1">Uncharacterized protein</fullName>
    </submittedName>
</protein>
<sequence length="187" mass="21832">MSGTISKIRISKDNLEKLRILKNSLNLNSYEKVIDFLIDFNLKGNSELNYLAEIKKTLEDGLSSNEKRTEAIHKRLGHLDKYYFTKILDTHHLLKEFLAVNLKEKTLSSEGVSEAKNTEEKSFDEQNLKLEKEVKEVWESHREIEEINQNLISQINNLKSKFKFESGAFSKNYKAVLSIQEFDEIFK</sequence>
<reference evidence="2" key="1">
    <citation type="submission" date="2017-01" db="EMBL/GenBank/DDBJ databases">
        <authorList>
            <person name="Varghese N."/>
            <person name="Submissions S."/>
        </authorList>
    </citation>
    <scope>NUCLEOTIDE SEQUENCE [LARGE SCALE GENOMIC DNA]</scope>
    <source>
        <strain evidence="2">DSM 23145</strain>
    </source>
</reference>
<organism evidence="1 2">
    <name type="scientific">Kaistella chaponensis</name>
    <dbReference type="NCBI Taxonomy" id="713588"/>
    <lineage>
        <taxon>Bacteria</taxon>
        <taxon>Pseudomonadati</taxon>
        <taxon>Bacteroidota</taxon>
        <taxon>Flavobacteriia</taxon>
        <taxon>Flavobacteriales</taxon>
        <taxon>Weeksellaceae</taxon>
        <taxon>Chryseobacterium group</taxon>
        <taxon>Kaistella</taxon>
    </lineage>
</organism>
<gene>
    <name evidence="1" type="ORF">SAMN05421789_11073</name>
</gene>
<proteinExistence type="predicted"/>
<evidence type="ECO:0000313" key="1">
    <source>
        <dbReference type="EMBL" id="SIS90105.1"/>
    </source>
</evidence>